<evidence type="ECO:0000256" key="6">
    <source>
        <dbReference type="ARBA" id="ARBA00022705"/>
    </source>
</evidence>
<evidence type="ECO:0000256" key="17">
    <source>
        <dbReference type="ARBA" id="ARBA00023204"/>
    </source>
</evidence>
<keyword evidence="17" id="KW-0234">DNA repair</keyword>
<keyword evidence="5" id="KW-0004">4Fe-4S</keyword>
<keyword evidence="13" id="KW-0067">ATP-binding</keyword>
<evidence type="ECO:0000256" key="1">
    <source>
        <dbReference type="ARBA" id="ARBA00001966"/>
    </source>
</evidence>
<keyword evidence="6" id="KW-0235">DNA replication</keyword>
<feature type="domain" description="DNA replication factor Dna2 N-terminal" evidence="22">
    <location>
        <begin position="56"/>
        <end position="248"/>
    </location>
</feature>
<dbReference type="InterPro" id="IPR027417">
    <property type="entry name" value="P-loop_NTPase"/>
</dbReference>
<evidence type="ECO:0000256" key="13">
    <source>
        <dbReference type="ARBA" id="ARBA00022840"/>
    </source>
</evidence>
<dbReference type="GO" id="GO:0006260">
    <property type="term" value="P:DNA replication"/>
    <property type="evidence" value="ECO:0007669"/>
    <property type="project" value="UniProtKB-KW"/>
</dbReference>
<dbReference type="Proteomes" id="UP000582659">
    <property type="component" value="Unassembled WGS sequence"/>
</dbReference>
<evidence type="ECO:0000313" key="26">
    <source>
        <dbReference type="Proteomes" id="UP000095284"/>
    </source>
</evidence>
<name>A0A1I7SSD2_BURXY</name>
<dbReference type="InterPro" id="IPR041679">
    <property type="entry name" value="DNA2/NAM7-like_C"/>
</dbReference>
<dbReference type="PANTHER" id="PTHR43788">
    <property type="entry name" value="DNA2/NAM7 HELICASE FAMILY MEMBER"/>
    <property type="match status" value="1"/>
</dbReference>
<feature type="domain" description="DNA2/NAM7 helicase helicase" evidence="23">
    <location>
        <begin position="477"/>
        <end position="578"/>
    </location>
</feature>
<comment type="subcellular location">
    <subcellularLocation>
        <location evidence="2">Nucleus</location>
    </subcellularLocation>
</comment>
<keyword evidence="9" id="KW-0547">Nucleotide-binding</keyword>
<evidence type="ECO:0000256" key="7">
    <source>
        <dbReference type="ARBA" id="ARBA00022722"/>
    </source>
</evidence>
<evidence type="ECO:0000256" key="2">
    <source>
        <dbReference type="ARBA" id="ARBA00004123"/>
    </source>
</evidence>
<dbReference type="Gene3D" id="3.90.320.10">
    <property type="match status" value="1"/>
</dbReference>
<reference evidence="28" key="1">
    <citation type="submission" date="2016-11" db="UniProtKB">
        <authorList>
            <consortium name="WormBaseParasite"/>
        </authorList>
    </citation>
    <scope>IDENTIFICATION</scope>
</reference>
<dbReference type="Proteomes" id="UP000095284">
    <property type="component" value="Unplaced"/>
</dbReference>
<feature type="region of interest" description="Disordered" evidence="21">
    <location>
        <begin position="1"/>
        <end position="21"/>
    </location>
</feature>
<feature type="domain" description="DNA2/NAM7 helicase helicase" evidence="23">
    <location>
        <begin position="585"/>
        <end position="659"/>
    </location>
</feature>
<dbReference type="InterPro" id="IPR041677">
    <property type="entry name" value="DNA2/NAM7_AAA_11"/>
</dbReference>
<evidence type="ECO:0000256" key="4">
    <source>
        <dbReference type="ARBA" id="ARBA00012551"/>
    </source>
</evidence>
<dbReference type="GO" id="GO:0005634">
    <property type="term" value="C:nucleus"/>
    <property type="evidence" value="ECO:0007669"/>
    <property type="project" value="UniProtKB-SubCell"/>
</dbReference>
<protein>
    <recommendedName>
        <fullName evidence="4">DNA helicase</fullName>
        <ecNumber evidence="4">3.6.4.12</ecNumber>
    </recommendedName>
</protein>
<keyword evidence="15" id="KW-0411">Iron-sulfur</keyword>
<evidence type="ECO:0000256" key="20">
    <source>
        <dbReference type="ARBA" id="ARBA00047995"/>
    </source>
</evidence>
<dbReference type="InterPro" id="IPR011604">
    <property type="entry name" value="PDDEXK-like_dom_sf"/>
</dbReference>
<dbReference type="OrthoDB" id="5871723at2759"/>
<accession>A0A1I7SSD2</accession>
<evidence type="ECO:0000313" key="28">
    <source>
        <dbReference type="WBParaSite" id="BXY_1594900.1"/>
    </source>
</evidence>
<evidence type="ECO:0000259" key="23">
    <source>
        <dbReference type="Pfam" id="PF13086"/>
    </source>
</evidence>
<dbReference type="EMBL" id="CAJFCV020000002">
    <property type="protein sequence ID" value="CAG9097699.1"/>
    <property type="molecule type" value="Genomic_DNA"/>
</dbReference>
<dbReference type="GO" id="GO:0043139">
    <property type="term" value="F:5'-3' DNA helicase activity"/>
    <property type="evidence" value="ECO:0007669"/>
    <property type="project" value="TreeGrafter"/>
</dbReference>
<keyword evidence="18" id="KW-0539">Nucleus</keyword>
<keyword evidence="10" id="KW-0227">DNA damage</keyword>
<evidence type="ECO:0000256" key="5">
    <source>
        <dbReference type="ARBA" id="ARBA00022485"/>
    </source>
</evidence>
<evidence type="ECO:0000256" key="12">
    <source>
        <dbReference type="ARBA" id="ARBA00022806"/>
    </source>
</evidence>
<comment type="catalytic activity">
    <reaction evidence="20">
        <text>ATP + H2O = ADP + phosphate + H(+)</text>
        <dbReference type="Rhea" id="RHEA:13065"/>
        <dbReference type="ChEBI" id="CHEBI:15377"/>
        <dbReference type="ChEBI" id="CHEBI:15378"/>
        <dbReference type="ChEBI" id="CHEBI:30616"/>
        <dbReference type="ChEBI" id="CHEBI:43474"/>
        <dbReference type="ChEBI" id="CHEBI:456216"/>
        <dbReference type="EC" id="3.6.4.12"/>
    </reaction>
</comment>
<dbReference type="InterPro" id="IPR050534">
    <property type="entry name" value="Coronavir_polyprotein_1ab"/>
</dbReference>
<evidence type="ECO:0000256" key="18">
    <source>
        <dbReference type="ARBA" id="ARBA00023242"/>
    </source>
</evidence>
<dbReference type="Proteomes" id="UP000659654">
    <property type="component" value="Unassembled WGS sequence"/>
</dbReference>
<keyword evidence="8" id="KW-0479">Metal-binding</keyword>
<evidence type="ECO:0000256" key="21">
    <source>
        <dbReference type="SAM" id="MobiDB-lite"/>
    </source>
</evidence>
<dbReference type="Pfam" id="PF08696">
    <property type="entry name" value="Dna2"/>
    <property type="match status" value="1"/>
</dbReference>
<dbReference type="Gene3D" id="3.40.50.300">
    <property type="entry name" value="P-loop containing nucleotide triphosphate hydrolases"/>
    <property type="match status" value="2"/>
</dbReference>
<dbReference type="GO" id="GO:0016787">
    <property type="term" value="F:hydrolase activity"/>
    <property type="evidence" value="ECO:0007669"/>
    <property type="project" value="UniProtKB-KW"/>
</dbReference>
<dbReference type="GO" id="GO:0003677">
    <property type="term" value="F:DNA binding"/>
    <property type="evidence" value="ECO:0007669"/>
    <property type="project" value="UniProtKB-KW"/>
</dbReference>
<dbReference type="EC" id="3.6.4.12" evidence="4"/>
<dbReference type="PANTHER" id="PTHR43788:SF8">
    <property type="entry name" value="DNA-BINDING PROTEIN SMUBP-2"/>
    <property type="match status" value="1"/>
</dbReference>
<dbReference type="eggNOG" id="KOG1805">
    <property type="taxonomic scope" value="Eukaryota"/>
</dbReference>
<evidence type="ECO:0000256" key="19">
    <source>
        <dbReference type="ARBA" id="ARBA00023268"/>
    </source>
</evidence>
<evidence type="ECO:0000256" key="16">
    <source>
        <dbReference type="ARBA" id="ARBA00023125"/>
    </source>
</evidence>
<comment type="similarity">
    <text evidence="3">Belongs to the DNA2/NAM7 helicase family.</text>
</comment>
<dbReference type="GO" id="GO:0046872">
    <property type="term" value="F:metal ion binding"/>
    <property type="evidence" value="ECO:0007669"/>
    <property type="project" value="UniProtKB-KW"/>
</dbReference>
<dbReference type="InterPro" id="IPR047187">
    <property type="entry name" value="SF1_C_Upf1"/>
</dbReference>
<feature type="domain" description="DNA2/NAM7 helicase-like C-terminal" evidence="24">
    <location>
        <begin position="668"/>
        <end position="887"/>
    </location>
</feature>
<evidence type="ECO:0000259" key="24">
    <source>
        <dbReference type="Pfam" id="PF13087"/>
    </source>
</evidence>
<keyword evidence="19" id="KW-0511">Multifunctional enzyme</keyword>
<evidence type="ECO:0000256" key="8">
    <source>
        <dbReference type="ARBA" id="ARBA00022723"/>
    </source>
</evidence>
<proteinExistence type="inferred from homology"/>
<evidence type="ECO:0000256" key="11">
    <source>
        <dbReference type="ARBA" id="ARBA00022801"/>
    </source>
</evidence>
<dbReference type="InterPro" id="IPR014808">
    <property type="entry name" value="DNA_replication_fac_Dna2_N"/>
</dbReference>
<evidence type="ECO:0000313" key="27">
    <source>
        <dbReference type="Proteomes" id="UP000659654"/>
    </source>
</evidence>
<organism evidence="26 28">
    <name type="scientific">Bursaphelenchus xylophilus</name>
    <name type="common">Pinewood nematode worm</name>
    <name type="synonym">Aphelenchoides xylophilus</name>
    <dbReference type="NCBI Taxonomy" id="6326"/>
    <lineage>
        <taxon>Eukaryota</taxon>
        <taxon>Metazoa</taxon>
        <taxon>Ecdysozoa</taxon>
        <taxon>Nematoda</taxon>
        <taxon>Chromadorea</taxon>
        <taxon>Rhabditida</taxon>
        <taxon>Tylenchina</taxon>
        <taxon>Tylenchomorpha</taxon>
        <taxon>Aphelenchoidea</taxon>
        <taxon>Aphelenchoididae</taxon>
        <taxon>Bursaphelenchus</taxon>
    </lineage>
</organism>
<dbReference type="Pfam" id="PF13087">
    <property type="entry name" value="AAA_12"/>
    <property type="match status" value="1"/>
</dbReference>
<dbReference type="GO" id="GO:0006281">
    <property type="term" value="P:DNA repair"/>
    <property type="evidence" value="ECO:0007669"/>
    <property type="project" value="UniProtKB-KW"/>
</dbReference>
<keyword evidence="14" id="KW-0408">Iron</keyword>
<reference evidence="25" key="2">
    <citation type="submission" date="2020-09" db="EMBL/GenBank/DDBJ databases">
        <authorList>
            <person name="Kikuchi T."/>
        </authorList>
    </citation>
    <scope>NUCLEOTIDE SEQUENCE</scope>
    <source>
        <strain evidence="25">Ka4C1</strain>
    </source>
</reference>
<evidence type="ECO:0000256" key="3">
    <source>
        <dbReference type="ARBA" id="ARBA00007913"/>
    </source>
</evidence>
<dbReference type="SUPFAM" id="SSF52540">
    <property type="entry name" value="P-loop containing nucleoside triphosphate hydrolases"/>
    <property type="match status" value="1"/>
</dbReference>
<dbReference type="WBParaSite" id="BXY_1594900.1">
    <property type="protein sequence ID" value="BXY_1594900.1"/>
    <property type="gene ID" value="BXY_1594900"/>
</dbReference>
<keyword evidence="16" id="KW-0238">DNA-binding</keyword>
<dbReference type="CDD" id="cd18808">
    <property type="entry name" value="SF1_C_Upf1"/>
    <property type="match status" value="1"/>
</dbReference>
<keyword evidence="12" id="KW-0347">Helicase</keyword>
<keyword evidence="27" id="KW-1185">Reference proteome</keyword>
<dbReference type="EMBL" id="CAJFDI010000002">
    <property type="protein sequence ID" value="CAD5215691.1"/>
    <property type="molecule type" value="Genomic_DNA"/>
</dbReference>
<dbReference type="SMR" id="A0A1I7SSD2"/>
<evidence type="ECO:0000256" key="9">
    <source>
        <dbReference type="ARBA" id="ARBA00022741"/>
    </source>
</evidence>
<evidence type="ECO:0000256" key="10">
    <source>
        <dbReference type="ARBA" id="ARBA00022763"/>
    </source>
</evidence>
<keyword evidence="7" id="KW-0540">Nuclease</keyword>
<evidence type="ECO:0000259" key="22">
    <source>
        <dbReference type="Pfam" id="PF08696"/>
    </source>
</evidence>
<comment type="cofactor">
    <cofactor evidence="1">
        <name>[4Fe-4S] cluster</name>
        <dbReference type="ChEBI" id="CHEBI:49883"/>
    </cofactor>
</comment>
<keyword evidence="11" id="KW-0378">Hydrolase</keyword>
<gene>
    <name evidence="25" type="ORF">BXYJ_LOCUS4156</name>
</gene>
<evidence type="ECO:0000256" key="14">
    <source>
        <dbReference type="ARBA" id="ARBA00023004"/>
    </source>
</evidence>
<dbReference type="GO" id="GO:0005524">
    <property type="term" value="F:ATP binding"/>
    <property type="evidence" value="ECO:0007669"/>
    <property type="project" value="UniProtKB-KW"/>
</dbReference>
<dbReference type="AlphaFoldDB" id="A0A1I7SSD2"/>
<evidence type="ECO:0000256" key="15">
    <source>
        <dbReference type="ARBA" id="ARBA00023014"/>
    </source>
</evidence>
<dbReference type="Pfam" id="PF13086">
    <property type="entry name" value="AAA_11"/>
    <property type="match status" value="2"/>
</dbReference>
<evidence type="ECO:0000313" key="25">
    <source>
        <dbReference type="EMBL" id="CAD5215691.1"/>
    </source>
</evidence>
<dbReference type="GO" id="GO:0004518">
    <property type="term" value="F:nuclease activity"/>
    <property type="evidence" value="ECO:0007669"/>
    <property type="project" value="UniProtKB-KW"/>
</dbReference>
<sequence>MDGLKRPHRVDQPNVKNDKRQKLDLPDTPIYIRVSDVVQGSQCLHVSGKRVDDLSEIKVILNDMWSYSVVKPGHLIAVMDVSNPFTNVLEVDMNEGKLVVEPLFLISPTVLTSVMFCERKAMLNERFKAAGTNRHMLLGCAVHEVFQTALEKDLVRPSKEDLQAIAEKIVLSKYSVDLVLLNEKLDSFMSDLTPYIENCSTWLKMHAPKPIGFSKPLDKQLHRISKISGIEHFISDKTLGLKGKIDVSFLAFNKSLTFPLELKTGKSAKSLEHQTQVFLYSLMLKYTSNEKQIAPGWILYLKDLQMFKVEPGEKDLIGVMHMRNSLASKLTDLSIDSFPPITKDPKFCEGCEQKLNCSLMNKFGDGTCKAKDSIAFMESLIEHLEYKELMYCTKWIRWHFMELGEQKKRNEENYLKDRTNSLDGYTVFSLAFENTFALMQNTPEMAKLRDIVIGFRKPRFVPLNHVPLTKIKGFINELDEDQRDAVVKCLRAEDFALVQGFPGAGKTTTMCAFLRSILSLRKTAIVSAHTNSAVDNILLKLANDVSPDSILRIGSQKSIHPGCEKFVLEYRLNAIADDGSIDNKEKMVKIKKLLMETPIIFTTCLMASSHALFSSRRFDYCVLDEASQVVENIALKPLSCADVFIMVGDINQLCPLVVNERAGYEGMELSLMERLLRYHDYVGEHTATLSKQYRMNKMICSLSSNMFYEGKLVCANKTVSEKVLEVLSTENNENINPEVVMGLVSPKLEDSVLFIDTYSQSYGSEFAANAAVGSRSRFNPGEASYVIRICSFLMESGLPSDEIGIASPYKGQIEYLLKKLSQRFPENAPECSTIDRYQGRDKSVMILSLVDGGPEGSSQSPDLLSDRKRLNVALTRAKKKLILVGCKETLSKSCLIEHLLNKISLTIRAF</sequence>
<dbReference type="GO" id="GO:0051539">
    <property type="term" value="F:4 iron, 4 sulfur cluster binding"/>
    <property type="evidence" value="ECO:0007669"/>
    <property type="project" value="UniProtKB-KW"/>
</dbReference>